<reference evidence="2" key="2">
    <citation type="submission" date="2025-08" db="UniProtKB">
        <authorList>
            <consortium name="Ensembl"/>
        </authorList>
    </citation>
    <scope>IDENTIFICATION</scope>
</reference>
<name>A0A8C4YG19_9SAUR</name>
<protein>
    <submittedName>
        <fullName evidence="2">Uncharacterized protein</fullName>
    </submittedName>
</protein>
<feature type="compositionally biased region" description="Polar residues" evidence="1">
    <location>
        <begin position="123"/>
        <end position="132"/>
    </location>
</feature>
<accession>A0A8C4YG19</accession>
<reference evidence="2" key="1">
    <citation type="submission" date="2019-06" db="EMBL/GenBank/DDBJ databases">
        <title>G10K-VGP Goodes thornscrub tortoise genome, primary haplotype.</title>
        <authorList>
            <person name="Murphy B."/>
            <person name="Edwards T."/>
            <person name="Rhie A."/>
            <person name="Koren S."/>
            <person name="Phillippy A."/>
            <person name="Fedrigo O."/>
            <person name="Haase B."/>
            <person name="Mountcastle J."/>
            <person name="Lewin H."/>
            <person name="Damas J."/>
            <person name="Howe K."/>
            <person name="Formenti G."/>
            <person name="Myers G."/>
            <person name="Durbin R."/>
            <person name="Jarvis E.D."/>
        </authorList>
    </citation>
    <scope>NUCLEOTIDE SEQUENCE [LARGE SCALE GENOMIC DNA]</scope>
</reference>
<organism evidence="2 3">
    <name type="scientific">Gopherus evgoodei</name>
    <name type="common">Goodes thornscrub tortoise</name>
    <dbReference type="NCBI Taxonomy" id="1825980"/>
    <lineage>
        <taxon>Eukaryota</taxon>
        <taxon>Metazoa</taxon>
        <taxon>Chordata</taxon>
        <taxon>Craniata</taxon>
        <taxon>Vertebrata</taxon>
        <taxon>Euteleostomi</taxon>
        <taxon>Archelosauria</taxon>
        <taxon>Testudinata</taxon>
        <taxon>Testudines</taxon>
        <taxon>Cryptodira</taxon>
        <taxon>Durocryptodira</taxon>
        <taxon>Testudinoidea</taxon>
        <taxon>Testudinidae</taxon>
        <taxon>Gopherus</taxon>
    </lineage>
</organism>
<evidence type="ECO:0000256" key="1">
    <source>
        <dbReference type="SAM" id="MobiDB-lite"/>
    </source>
</evidence>
<feature type="compositionally biased region" description="Basic and acidic residues" evidence="1">
    <location>
        <begin position="14"/>
        <end position="33"/>
    </location>
</feature>
<evidence type="ECO:0000313" key="2">
    <source>
        <dbReference type="Ensembl" id="ENSGEVP00005024624.1"/>
    </source>
</evidence>
<dbReference type="Ensembl" id="ENSGEVT00005025893.1">
    <property type="protein sequence ID" value="ENSGEVP00005024624.1"/>
    <property type="gene ID" value="ENSGEVG00005017472.1"/>
</dbReference>
<reference evidence="2" key="3">
    <citation type="submission" date="2025-09" db="UniProtKB">
        <authorList>
            <consortium name="Ensembl"/>
        </authorList>
    </citation>
    <scope>IDENTIFICATION</scope>
</reference>
<proteinExistence type="predicted"/>
<keyword evidence="3" id="KW-1185">Reference proteome</keyword>
<sequence>SLRPLCPAPSRGRLFREGRVSAERRESGEEPVRSVRPSAPYRPLGMVRSVGPSAPCRPLGKVRSVGPSAPCRPLGKVRSVGPSAPCQPLGKCPSALRPSHPPVPQQPALSPQPAPALHCHPPSITSASPGPG</sequence>
<feature type="compositionally biased region" description="Pro residues" evidence="1">
    <location>
        <begin position="99"/>
        <end position="114"/>
    </location>
</feature>
<feature type="region of interest" description="Disordered" evidence="1">
    <location>
        <begin position="1"/>
        <end position="132"/>
    </location>
</feature>
<dbReference type="Proteomes" id="UP000694390">
    <property type="component" value="Chromosome 7"/>
</dbReference>
<evidence type="ECO:0000313" key="3">
    <source>
        <dbReference type="Proteomes" id="UP000694390"/>
    </source>
</evidence>
<dbReference type="AlphaFoldDB" id="A0A8C4YG19"/>